<protein>
    <submittedName>
        <fullName evidence="2">Helix-turn-helix transcriptional regulator</fullName>
    </submittedName>
</protein>
<dbReference type="Pfam" id="PF13560">
    <property type="entry name" value="HTH_31"/>
    <property type="match status" value="1"/>
</dbReference>
<gene>
    <name evidence="2" type="ORF">GCM10020367_26970</name>
</gene>
<accession>A0ABP6SAS2</accession>
<dbReference type="Proteomes" id="UP001499990">
    <property type="component" value="Unassembled WGS sequence"/>
</dbReference>
<dbReference type="InterPro" id="IPR043917">
    <property type="entry name" value="DUF5753"/>
</dbReference>
<dbReference type="SUPFAM" id="SSF47413">
    <property type="entry name" value="lambda repressor-like DNA-binding domains"/>
    <property type="match status" value="1"/>
</dbReference>
<evidence type="ECO:0000259" key="1">
    <source>
        <dbReference type="PROSITE" id="PS50943"/>
    </source>
</evidence>
<reference evidence="3" key="1">
    <citation type="journal article" date="2019" name="Int. J. Syst. Evol. Microbiol.">
        <title>The Global Catalogue of Microorganisms (GCM) 10K type strain sequencing project: providing services to taxonomists for standard genome sequencing and annotation.</title>
        <authorList>
            <consortium name="The Broad Institute Genomics Platform"/>
            <consortium name="The Broad Institute Genome Sequencing Center for Infectious Disease"/>
            <person name="Wu L."/>
            <person name="Ma J."/>
        </authorList>
    </citation>
    <scope>NUCLEOTIDE SEQUENCE [LARGE SCALE GENOMIC DNA]</scope>
    <source>
        <strain evidence="3">JCM 9651</strain>
    </source>
</reference>
<evidence type="ECO:0000313" key="2">
    <source>
        <dbReference type="EMBL" id="GAA3372359.1"/>
    </source>
</evidence>
<dbReference type="PROSITE" id="PS50943">
    <property type="entry name" value="HTH_CROC1"/>
    <property type="match status" value="1"/>
</dbReference>
<keyword evidence="3" id="KW-1185">Reference proteome</keyword>
<dbReference type="Pfam" id="PF19054">
    <property type="entry name" value="DUF5753"/>
    <property type="match status" value="1"/>
</dbReference>
<sequence length="291" mass="32473">MTATLTGPAGRMQIARGLVALRERCGLTQVQVAQRAGVSKATVSRYEMWQDRARIRWATVKAIADACDASAEERDALVQVARSQADGWWVGNSAVPEWMDPLVSFEQEAEYEHVYANTVIPGLLQTREYALAIHQAREVRSPGDVIERMVDARMQRQGIFKREPPLHLWAVLDEAVLRRTVGSPAVMEEQLRHLHDVTQSPTVDIQILPFSAGAHAAGAGHFVILGRDDERNPLNSMAVVYIEMRRRGLYLDDGDDVGAYKLTFDYLRSQAADTSASLRLLAKARQELSHD</sequence>
<dbReference type="CDD" id="cd00093">
    <property type="entry name" value="HTH_XRE"/>
    <property type="match status" value="1"/>
</dbReference>
<dbReference type="InterPro" id="IPR001387">
    <property type="entry name" value="Cro/C1-type_HTH"/>
</dbReference>
<evidence type="ECO:0000313" key="3">
    <source>
        <dbReference type="Proteomes" id="UP001499990"/>
    </source>
</evidence>
<comment type="caution">
    <text evidence="2">The sequence shown here is derived from an EMBL/GenBank/DDBJ whole genome shotgun (WGS) entry which is preliminary data.</text>
</comment>
<name>A0ABP6SAS2_9ACTN</name>
<dbReference type="EMBL" id="BAAAYL010000001">
    <property type="protein sequence ID" value="GAA3372359.1"/>
    <property type="molecule type" value="Genomic_DNA"/>
</dbReference>
<dbReference type="RefSeq" id="WP_345037011.1">
    <property type="nucleotide sequence ID" value="NZ_BAAAYL010000001.1"/>
</dbReference>
<dbReference type="Gene3D" id="1.10.260.40">
    <property type="entry name" value="lambda repressor-like DNA-binding domains"/>
    <property type="match status" value="1"/>
</dbReference>
<dbReference type="SMART" id="SM00530">
    <property type="entry name" value="HTH_XRE"/>
    <property type="match status" value="1"/>
</dbReference>
<dbReference type="InterPro" id="IPR010982">
    <property type="entry name" value="Lambda_DNA-bd_dom_sf"/>
</dbReference>
<organism evidence="2 3">
    <name type="scientific">Streptomyces sannanensis</name>
    <dbReference type="NCBI Taxonomy" id="285536"/>
    <lineage>
        <taxon>Bacteria</taxon>
        <taxon>Bacillati</taxon>
        <taxon>Actinomycetota</taxon>
        <taxon>Actinomycetes</taxon>
        <taxon>Kitasatosporales</taxon>
        <taxon>Streptomycetaceae</taxon>
        <taxon>Streptomyces</taxon>
    </lineage>
</organism>
<proteinExistence type="predicted"/>
<feature type="domain" description="HTH cro/C1-type" evidence="1">
    <location>
        <begin position="18"/>
        <end position="74"/>
    </location>
</feature>